<keyword evidence="8" id="KW-1185">Reference proteome</keyword>
<dbReference type="PANTHER" id="PTHR43303:SF4">
    <property type="entry name" value="NADPH DEHYDROGENASE C23G7.10C-RELATED"/>
    <property type="match status" value="1"/>
</dbReference>
<protein>
    <submittedName>
        <fullName evidence="7">NADH:flavin oxidoreductase/NADH oxidase</fullName>
    </submittedName>
</protein>
<evidence type="ECO:0000256" key="2">
    <source>
        <dbReference type="ARBA" id="ARBA00022630"/>
    </source>
</evidence>
<reference evidence="8" key="1">
    <citation type="journal article" date="2019" name="Int. J. Syst. Evol. Microbiol.">
        <title>The Global Catalogue of Microorganisms (GCM) 10K type strain sequencing project: providing services to taxonomists for standard genome sequencing and annotation.</title>
        <authorList>
            <consortium name="The Broad Institute Genomics Platform"/>
            <consortium name="The Broad Institute Genome Sequencing Center for Infectious Disease"/>
            <person name="Wu L."/>
            <person name="Ma J."/>
        </authorList>
    </citation>
    <scope>NUCLEOTIDE SEQUENCE [LARGE SCALE GENOMIC DNA]</scope>
    <source>
        <strain evidence="8">CGMCC 1.15790</strain>
    </source>
</reference>
<dbReference type="SUPFAM" id="SSF51395">
    <property type="entry name" value="FMN-linked oxidoreductases"/>
    <property type="match status" value="1"/>
</dbReference>
<evidence type="ECO:0000256" key="1">
    <source>
        <dbReference type="ARBA" id="ARBA00001917"/>
    </source>
</evidence>
<keyword evidence="5" id="KW-0560">Oxidoreductase</keyword>
<dbReference type="CDD" id="cd02932">
    <property type="entry name" value="OYE_YqiM_FMN"/>
    <property type="match status" value="1"/>
</dbReference>
<evidence type="ECO:0000256" key="3">
    <source>
        <dbReference type="ARBA" id="ARBA00022643"/>
    </source>
</evidence>
<keyword evidence="3" id="KW-0288">FMN</keyword>
<dbReference type="Pfam" id="PF00724">
    <property type="entry name" value="Oxidored_FMN"/>
    <property type="match status" value="1"/>
</dbReference>
<sequence>MNKLFSPFRLKGLELKNRVVMSPMCQYSVTKEDGTPNDWHFQHYVSRAVGGAGLILLEMTDVDPDGRITNGDLGIWSDEHVETYAKLVEAVHQHGAKIGIQIAHAGRKAEDAEEPVAPSAIPFGENFKTPRALETEEVIEMVEKFRLGIRRAVQAGFDVIELHGAHGYLIHQFLSPFTNHRTDEYGEDRTKFGKEIIAAAKEEMPEDMPLFMRISAVEYAEGGYGIEESLAFAKVFKEAGVDLFDVSTGGEAALPREKRPYTYDGYQVPYARRIKHEVDVPVAAVGRLSDPILAHATVANGDADLICIGRGFLNNPYWALHAARQLKQEIDVPKQYHLAFLK</sequence>
<dbReference type="EMBL" id="JBHSPF010000012">
    <property type="protein sequence ID" value="MFC5627688.1"/>
    <property type="molecule type" value="Genomic_DNA"/>
</dbReference>
<dbReference type="Gene3D" id="3.20.20.70">
    <property type="entry name" value="Aldolase class I"/>
    <property type="match status" value="1"/>
</dbReference>
<accession>A0ABW0U2R8</accession>
<evidence type="ECO:0000256" key="4">
    <source>
        <dbReference type="ARBA" id="ARBA00022857"/>
    </source>
</evidence>
<dbReference type="PANTHER" id="PTHR43303">
    <property type="entry name" value="NADPH DEHYDROGENASE C23G7.10C-RELATED"/>
    <property type="match status" value="1"/>
</dbReference>
<feature type="domain" description="NADH:flavin oxidoreductase/NADH oxidase N-terminal" evidence="6">
    <location>
        <begin position="3"/>
        <end position="328"/>
    </location>
</feature>
<name>A0ABW0U2R8_9BACI</name>
<comment type="caution">
    <text evidence="7">The sequence shown here is derived from an EMBL/GenBank/DDBJ whole genome shotgun (WGS) entry which is preliminary data.</text>
</comment>
<organism evidence="7 8">
    <name type="scientific">Aliibacillus thermotolerans</name>
    <dbReference type="NCBI Taxonomy" id="1834418"/>
    <lineage>
        <taxon>Bacteria</taxon>
        <taxon>Bacillati</taxon>
        <taxon>Bacillota</taxon>
        <taxon>Bacilli</taxon>
        <taxon>Bacillales</taxon>
        <taxon>Bacillaceae</taxon>
        <taxon>Aliibacillus</taxon>
    </lineage>
</organism>
<dbReference type="InterPro" id="IPR013785">
    <property type="entry name" value="Aldolase_TIM"/>
</dbReference>
<dbReference type="RefSeq" id="WP_270895266.1">
    <property type="nucleotide sequence ID" value="NZ_JBHSPF010000012.1"/>
</dbReference>
<dbReference type="Proteomes" id="UP001596143">
    <property type="component" value="Unassembled WGS sequence"/>
</dbReference>
<evidence type="ECO:0000259" key="6">
    <source>
        <dbReference type="Pfam" id="PF00724"/>
    </source>
</evidence>
<gene>
    <name evidence="7" type="ORF">ACFPTR_02085</name>
</gene>
<dbReference type="InterPro" id="IPR001155">
    <property type="entry name" value="OxRdtase_FMN_N"/>
</dbReference>
<comment type="cofactor">
    <cofactor evidence="1">
        <name>FMN</name>
        <dbReference type="ChEBI" id="CHEBI:58210"/>
    </cofactor>
</comment>
<dbReference type="InterPro" id="IPR044152">
    <property type="entry name" value="YqjM-like"/>
</dbReference>
<keyword evidence="4" id="KW-0521">NADP</keyword>
<evidence type="ECO:0000313" key="8">
    <source>
        <dbReference type="Proteomes" id="UP001596143"/>
    </source>
</evidence>
<keyword evidence="2" id="KW-0285">Flavoprotein</keyword>
<evidence type="ECO:0000313" key="7">
    <source>
        <dbReference type="EMBL" id="MFC5627688.1"/>
    </source>
</evidence>
<evidence type="ECO:0000256" key="5">
    <source>
        <dbReference type="ARBA" id="ARBA00023002"/>
    </source>
</evidence>
<proteinExistence type="predicted"/>